<dbReference type="OrthoDB" id="1443646at2"/>
<evidence type="ECO:0000313" key="1">
    <source>
        <dbReference type="EMBL" id="RSK41293.1"/>
    </source>
</evidence>
<reference evidence="1 2" key="1">
    <citation type="submission" date="2018-12" db="EMBL/GenBank/DDBJ databases">
        <title>Mangrovimonas spongiae sp. nov., a novel member of the genus Mangrovimonas isolated from marine sponge.</title>
        <authorList>
            <person name="Zhuang L."/>
            <person name="Luo L."/>
        </authorList>
    </citation>
    <scope>NUCLEOTIDE SEQUENCE [LARGE SCALE GENOMIC DNA]</scope>
    <source>
        <strain evidence="1 2">HN-E26</strain>
    </source>
</reference>
<dbReference type="EMBL" id="RWBG01000001">
    <property type="protein sequence ID" value="RSK41293.1"/>
    <property type="molecule type" value="Genomic_DNA"/>
</dbReference>
<dbReference type="AlphaFoldDB" id="A0A428K4H6"/>
<protein>
    <recommendedName>
        <fullName evidence="3">Zinc ribbon domain-containing protein</fullName>
    </recommendedName>
</protein>
<evidence type="ECO:0008006" key="3">
    <source>
        <dbReference type="Google" id="ProtNLM"/>
    </source>
</evidence>
<comment type="caution">
    <text evidence="1">The sequence shown here is derived from an EMBL/GenBank/DDBJ whole genome shotgun (WGS) entry which is preliminary data.</text>
</comment>
<proteinExistence type="predicted"/>
<name>A0A428K4H6_9FLAO</name>
<keyword evidence="2" id="KW-1185">Reference proteome</keyword>
<accession>A0A428K4H6</accession>
<organism evidence="1 2">
    <name type="scientific">Mangrovimonas spongiae</name>
    <dbReference type="NCBI Taxonomy" id="2494697"/>
    <lineage>
        <taxon>Bacteria</taxon>
        <taxon>Pseudomonadati</taxon>
        <taxon>Bacteroidota</taxon>
        <taxon>Flavobacteriia</taxon>
        <taxon>Flavobacteriales</taxon>
        <taxon>Flavobacteriaceae</taxon>
        <taxon>Mangrovimonas</taxon>
    </lineage>
</organism>
<gene>
    <name evidence="1" type="ORF">EJA19_00015</name>
</gene>
<dbReference type="Proteomes" id="UP000270620">
    <property type="component" value="Unassembled WGS sequence"/>
</dbReference>
<sequence>MGYKKVCLDCRKAYNRPADLEKAHTSICPQCEKPMTELYHLFQPPKQTDIKKWNVVKFLVENGFRYYHIWEQTLRDESRKIYGYQNYAKYPETMKEAKEFVERYKEQAINE</sequence>
<dbReference type="RefSeq" id="WP_125466294.1">
    <property type="nucleotide sequence ID" value="NZ_RWBG01000001.1"/>
</dbReference>
<evidence type="ECO:0000313" key="2">
    <source>
        <dbReference type="Proteomes" id="UP000270620"/>
    </source>
</evidence>